<dbReference type="AlphaFoldDB" id="A0A540M549"/>
<organism evidence="2 3">
    <name type="scientific">Malus baccata</name>
    <name type="common">Siberian crab apple</name>
    <name type="synonym">Pyrus baccata</name>
    <dbReference type="NCBI Taxonomy" id="106549"/>
    <lineage>
        <taxon>Eukaryota</taxon>
        <taxon>Viridiplantae</taxon>
        <taxon>Streptophyta</taxon>
        <taxon>Embryophyta</taxon>
        <taxon>Tracheophyta</taxon>
        <taxon>Spermatophyta</taxon>
        <taxon>Magnoliopsida</taxon>
        <taxon>eudicotyledons</taxon>
        <taxon>Gunneridae</taxon>
        <taxon>Pentapetalae</taxon>
        <taxon>rosids</taxon>
        <taxon>fabids</taxon>
        <taxon>Rosales</taxon>
        <taxon>Rosaceae</taxon>
        <taxon>Amygdaloideae</taxon>
        <taxon>Maleae</taxon>
        <taxon>Malus</taxon>
    </lineage>
</organism>
<comment type="caution">
    <text evidence="2">The sequence shown here is derived from an EMBL/GenBank/DDBJ whole genome shotgun (WGS) entry which is preliminary data.</text>
</comment>
<feature type="region of interest" description="Disordered" evidence="1">
    <location>
        <begin position="30"/>
        <end position="61"/>
    </location>
</feature>
<reference evidence="2 3" key="1">
    <citation type="journal article" date="2019" name="G3 (Bethesda)">
        <title>Sequencing of a Wild Apple (Malus baccata) Genome Unravels the Differences Between Cultivated and Wild Apple Species Regarding Disease Resistance and Cold Tolerance.</title>
        <authorList>
            <person name="Chen X."/>
        </authorList>
    </citation>
    <scope>NUCLEOTIDE SEQUENCE [LARGE SCALE GENOMIC DNA]</scope>
    <source>
        <strain evidence="3">cv. Shandingzi</strain>
        <tissue evidence="2">Leaves</tissue>
    </source>
</reference>
<evidence type="ECO:0000313" key="2">
    <source>
        <dbReference type="EMBL" id="TQD93816.1"/>
    </source>
</evidence>
<keyword evidence="3" id="KW-1185">Reference proteome</keyword>
<proteinExistence type="predicted"/>
<sequence>MLTWSPAKEGEGNGAAMAKIKKRVWGRDDREIGGEDAGGFDEGDEVTGTKTGRSKKEMEAGRGRTLGRKGLFGCMVNIVFTLGRKGLFGCMVNIVFLATCL</sequence>
<protein>
    <submittedName>
        <fullName evidence="2">Uncharacterized protein</fullName>
    </submittedName>
</protein>
<accession>A0A540M549</accession>
<name>A0A540M549_MALBA</name>
<evidence type="ECO:0000256" key="1">
    <source>
        <dbReference type="SAM" id="MobiDB-lite"/>
    </source>
</evidence>
<dbReference type="EMBL" id="VIEB01000357">
    <property type="protein sequence ID" value="TQD93816.1"/>
    <property type="molecule type" value="Genomic_DNA"/>
</dbReference>
<dbReference type="Proteomes" id="UP000315295">
    <property type="component" value="Unassembled WGS sequence"/>
</dbReference>
<gene>
    <name evidence="2" type="ORF">C1H46_020588</name>
</gene>
<evidence type="ECO:0000313" key="3">
    <source>
        <dbReference type="Proteomes" id="UP000315295"/>
    </source>
</evidence>